<accession>A0A853A2F8</accession>
<comment type="caution">
    <text evidence="1">The sequence shown here is derived from an EMBL/GenBank/DDBJ whole genome shotgun (WGS) entry which is preliminary data.</text>
</comment>
<name>A0A853A2F8_9ACTN</name>
<evidence type="ECO:0008006" key="3">
    <source>
        <dbReference type="Google" id="ProtNLM"/>
    </source>
</evidence>
<protein>
    <recommendedName>
        <fullName evidence="3">Cupin</fullName>
    </recommendedName>
</protein>
<dbReference type="EMBL" id="JACBZD010000002">
    <property type="protein sequence ID" value="NYI08307.1"/>
    <property type="molecule type" value="Genomic_DNA"/>
</dbReference>
<proteinExistence type="predicted"/>
<evidence type="ECO:0000313" key="1">
    <source>
        <dbReference type="EMBL" id="NYI08307.1"/>
    </source>
</evidence>
<dbReference type="RefSeq" id="WP_179817144.1">
    <property type="nucleotide sequence ID" value="NZ_JACBZD010000002.1"/>
</dbReference>
<keyword evidence="2" id="KW-1185">Reference proteome</keyword>
<reference evidence="1 2" key="1">
    <citation type="submission" date="2020-07" db="EMBL/GenBank/DDBJ databases">
        <title>Sequencing the genomes of 1000 actinobacteria strains.</title>
        <authorList>
            <person name="Klenk H.-P."/>
        </authorList>
    </citation>
    <scope>NUCLEOTIDE SEQUENCE [LARGE SCALE GENOMIC DNA]</scope>
    <source>
        <strain evidence="1 2">DSM 42178</strain>
    </source>
</reference>
<gene>
    <name evidence="1" type="ORF">FHU37_005336</name>
</gene>
<sequence length="231" mass="24973">MEYTVLEGLLARGEVDAVPPRALATLAEIADGRRALLAVRHPLGFLCLPVQREGDLGVCVHLFNPWSAPWNGGAPVETERPTTSEVHCHSWDMTSVVLSGHVENTWMRVSDSTGPGEEPTHRVFEVHSSDGTDRIVPTDRVVRCAPARVERSGPGQVYTLPAGEFHTSTVDDRTTAVTVVLGRARASRTDLSLGPLDAGSHVVDRRLCDRSETVRVAEAIAGRIHAAHADL</sequence>
<dbReference type="Proteomes" id="UP000567795">
    <property type="component" value="Unassembled WGS sequence"/>
</dbReference>
<dbReference type="AlphaFoldDB" id="A0A853A2F8"/>
<organism evidence="1 2">
    <name type="scientific">Allostreptomyces psammosilenae</name>
    <dbReference type="NCBI Taxonomy" id="1892865"/>
    <lineage>
        <taxon>Bacteria</taxon>
        <taxon>Bacillati</taxon>
        <taxon>Actinomycetota</taxon>
        <taxon>Actinomycetes</taxon>
        <taxon>Kitasatosporales</taxon>
        <taxon>Streptomycetaceae</taxon>
        <taxon>Allostreptomyces</taxon>
    </lineage>
</organism>
<evidence type="ECO:0000313" key="2">
    <source>
        <dbReference type="Proteomes" id="UP000567795"/>
    </source>
</evidence>